<reference evidence="1" key="1">
    <citation type="submission" date="2023-03" db="EMBL/GenBank/DDBJ databases">
        <title>Chromosome-level genomes of two armyworms, Mythimna separata and Mythimna loreyi, provide insights into the biosynthesis and reception of sex pheromones.</title>
        <authorList>
            <person name="Zhao H."/>
        </authorList>
    </citation>
    <scope>NUCLEOTIDE SEQUENCE</scope>
    <source>
        <strain evidence="1">BeijingLab</strain>
    </source>
</reference>
<comment type="caution">
    <text evidence="1">The sequence shown here is derived from an EMBL/GenBank/DDBJ whole genome shotgun (WGS) entry which is preliminary data.</text>
</comment>
<keyword evidence="2" id="KW-1185">Reference proteome</keyword>
<accession>A0ACC2RB10</accession>
<gene>
    <name evidence="1" type="ORF">PYW08_007192</name>
</gene>
<evidence type="ECO:0000313" key="2">
    <source>
        <dbReference type="Proteomes" id="UP001231649"/>
    </source>
</evidence>
<proteinExistence type="predicted"/>
<organism evidence="1 2">
    <name type="scientific">Mythimna loreyi</name>
    <dbReference type="NCBI Taxonomy" id="667449"/>
    <lineage>
        <taxon>Eukaryota</taxon>
        <taxon>Metazoa</taxon>
        <taxon>Ecdysozoa</taxon>
        <taxon>Arthropoda</taxon>
        <taxon>Hexapoda</taxon>
        <taxon>Insecta</taxon>
        <taxon>Pterygota</taxon>
        <taxon>Neoptera</taxon>
        <taxon>Endopterygota</taxon>
        <taxon>Lepidoptera</taxon>
        <taxon>Glossata</taxon>
        <taxon>Ditrysia</taxon>
        <taxon>Noctuoidea</taxon>
        <taxon>Noctuidae</taxon>
        <taxon>Noctuinae</taxon>
        <taxon>Hadenini</taxon>
        <taxon>Mythimna</taxon>
    </lineage>
</organism>
<dbReference type="Proteomes" id="UP001231649">
    <property type="component" value="Chromosome 2"/>
</dbReference>
<name>A0ACC2RB10_9NEOP</name>
<protein>
    <submittedName>
        <fullName evidence="1">Uncharacterized protein</fullName>
    </submittedName>
</protein>
<sequence>MFDDCNRLQLRCVNNTIKIHLLSYYNLFIPDLARICEHHLRTTSLEDFTLLITRRHSDINSGGIYDIVRLYTAALEKKHTLNFEDMSEITEDNLHFWTGLNHTQFNHLISQIPSLRQLSSSPQLDLGVYLSKIRTGEPSVRLGTTFDLSRQSVDRKIHFVRNCMLNDFVPLHLGFDHISRSEAINRNRLIPQHIFGNTNAPKVIAVLDGTYLFVEKSSNFLFQRLSYSLHKYKNLIKPFMIVCTDGYILDVTGPYNAKTTDAEIMHQILHNHGEPIEDNSFHYFFEHDDIFILDRGFRDAIPEIELHGYNAHMPPTKSRNETQLSTEDANQSRLVTMCRWVVEAINGRFKRDYKIFRHRIFNRALPHIFEDFKIAAALINCYQEPYEDSPYTNDFVQIINENIHKPNRLADYVLEHNINRQRVSFERLDADDPQLSDFSRLSLEDLIRFSVGTYHVKMARSYCSEHLRGTNVFIIERYRHSQQIFEDSNDVLIRCMVNSRHRARTKYYTYVLYNTVLQGRQAIKEHYCSCLHGRRTLGSCTHVISILYFLGCARHEEVFRHPASFLDSILIDPH</sequence>
<dbReference type="EMBL" id="CM056778">
    <property type="protein sequence ID" value="KAJ8736536.1"/>
    <property type="molecule type" value="Genomic_DNA"/>
</dbReference>
<evidence type="ECO:0000313" key="1">
    <source>
        <dbReference type="EMBL" id="KAJ8736536.1"/>
    </source>
</evidence>